<dbReference type="PANTHER" id="PTHR13060:SF0">
    <property type="entry name" value="PROTEIN ECDYSONELESS HOMOLOG"/>
    <property type="match status" value="1"/>
</dbReference>
<dbReference type="PANTHER" id="PTHR13060">
    <property type="entry name" value="SGT1 PROTEIN HSGT1 SUPPRESSOR OF GCR2"/>
    <property type="match status" value="1"/>
</dbReference>
<dbReference type="Proteomes" id="UP001652626">
    <property type="component" value="Chromosome 16"/>
</dbReference>
<dbReference type="OrthoDB" id="440781at2759"/>
<gene>
    <name evidence="2" type="primary">Ecd</name>
</gene>
<evidence type="ECO:0000313" key="2">
    <source>
        <dbReference type="RefSeq" id="XP_026499148.1"/>
    </source>
</evidence>
<dbReference type="InterPro" id="IPR010770">
    <property type="entry name" value="Ecd"/>
</dbReference>
<dbReference type="AlphaFoldDB" id="A0A8B8IPV2"/>
<organism evidence="1 2">
    <name type="scientific">Vanessa tameamea</name>
    <name type="common">Kamehameha butterfly</name>
    <dbReference type="NCBI Taxonomy" id="334116"/>
    <lineage>
        <taxon>Eukaryota</taxon>
        <taxon>Metazoa</taxon>
        <taxon>Ecdysozoa</taxon>
        <taxon>Arthropoda</taxon>
        <taxon>Hexapoda</taxon>
        <taxon>Insecta</taxon>
        <taxon>Pterygota</taxon>
        <taxon>Neoptera</taxon>
        <taxon>Endopterygota</taxon>
        <taxon>Lepidoptera</taxon>
        <taxon>Glossata</taxon>
        <taxon>Ditrysia</taxon>
        <taxon>Papilionoidea</taxon>
        <taxon>Nymphalidae</taxon>
        <taxon>Nymphalinae</taxon>
        <taxon>Vanessa</taxon>
    </lineage>
</organism>
<proteinExistence type="predicted"/>
<dbReference type="GO" id="GO:0005634">
    <property type="term" value="C:nucleus"/>
    <property type="evidence" value="ECO:0007669"/>
    <property type="project" value="TreeGrafter"/>
</dbReference>
<keyword evidence="1" id="KW-1185">Reference proteome</keyword>
<protein>
    <submittedName>
        <fullName evidence="2">Protein ecdysoneless homolog</fullName>
    </submittedName>
</protein>
<evidence type="ECO:0000313" key="1">
    <source>
        <dbReference type="Proteomes" id="UP001652626"/>
    </source>
</evidence>
<dbReference type="Pfam" id="PF07093">
    <property type="entry name" value="SGT1"/>
    <property type="match status" value="1"/>
</dbReference>
<dbReference type="RefSeq" id="XP_026499148.1">
    <property type="nucleotide sequence ID" value="XM_026643363.2"/>
</dbReference>
<name>A0A8B8IPV2_VANTA</name>
<sequence length="559" mass="63925">MSKVRLHQKYDDTIQCFFFSSKNYNNSEWQKLCDLINKTITSLSQEYIWHRDEFKVVLPITSGDKNDIPQHLISITCFGDNVEDEWFIVYLLLELTKNYPDLIIQIEDNDGDFLLIEAADFLPTWANPDTTENRVFIHDHSVHIIPPCIIPVDSILTLNEALQILTLKSEETKASPEIQQAIFKRIGSYPQQIHENCHRTIIKLPVEIAAVLTLKPSLISYLVSTYCSLDALDAKLCKDIDVDDGLNVEIKLTKFLYAMLVHTRFPTGYRFKTMANDAKTKLGLKLICAYKKMIAKSASDVFSTPEYKTFINSLINNGYFKENLQGSVEYTRLLANAQTYFSNMECPISTYVCNIINDIKSTDKFKSTIQLLQNQSDRDLLEEDDDTWLNIHPDQLNVFLNDRYGKKNQMKNNDPITPHIINSDLTKFLKETSDFEGVEKVNTENEDETIEFNSEQFVSCLERMLSIISSKDVSDDSDQSDFSDECDNSIEVNNVNVDQDRELASKLKTTDKGNENDEETVLKNFIHSMKEEGLSGPASTVLKTIGINKCDLIDSDDDE</sequence>
<dbReference type="OMA" id="TKDYIWQ"/>
<accession>A0A8B8IPV2</accession>
<reference evidence="2" key="1">
    <citation type="submission" date="2025-08" db="UniProtKB">
        <authorList>
            <consortium name="RefSeq"/>
        </authorList>
    </citation>
    <scope>IDENTIFICATION</scope>
    <source>
        <tissue evidence="2">Whole body</tissue>
    </source>
</reference>